<comment type="caution">
    <text evidence="1">The sequence shown here is derived from an EMBL/GenBank/DDBJ whole genome shotgun (WGS) entry which is preliminary data.</text>
</comment>
<sequence length="99" mass="11384">MVLKSLVQLDILVNVIVVFKGGTSLVTEKNYIFVCRKCGRPHSSEEFNESRFCRNCGKFLSQIDAKPLNHVSTIKDKKYLDKEEILDLVEKHDKKNNSI</sequence>
<evidence type="ECO:0008006" key="2">
    <source>
        <dbReference type="Google" id="ProtNLM"/>
    </source>
</evidence>
<protein>
    <recommendedName>
        <fullName evidence="2">Zinc-ribbon domain-containing protein</fullName>
    </recommendedName>
</protein>
<reference evidence="1" key="1">
    <citation type="journal article" date="2014" name="Front. Microbiol.">
        <title>High frequency of phylogenetically diverse reductive dehalogenase-homologous genes in deep subseafloor sedimentary metagenomes.</title>
        <authorList>
            <person name="Kawai M."/>
            <person name="Futagami T."/>
            <person name="Toyoda A."/>
            <person name="Takaki Y."/>
            <person name="Nishi S."/>
            <person name="Hori S."/>
            <person name="Arai W."/>
            <person name="Tsubouchi T."/>
            <person name="Morono Y."/>
            <person name="Uchiyama I."/>
            <person name="Ito T."/>
            <person name="Fujiyama A."/>
            <person name="Inagaki F."/>
            <person name="Takami H."/>
        </authorList>
    </citation>
    <scope>NUCLEOTIDE SEQUENCE</scope>
    <source>
        <strain evidence="1">Expedition CK06-06</strain>
    </source>
</reference>
<gene>
    <name evidence="1" type="ORF">S01H1_36876</name>
</gene>
<evidence type="ECO:0000313" key="1">
    <source>
        <dbReference type="EMBL" id="GAG08053.1"/>
    </source>
</evidence>
<organism evidence="1">
    <name type="scientific">marine sediment metagenome</name>
    <dbReference type="NCBI Taxonomy" id="412755"/>
    <lineage>
        <taxon>unclassified sequences</taxon>
        <taxon>metagenomes</taxon>
        <taxon>ecological metagenomes</taxon>
    </lineage>
</organism>
<dbReference type="AlphaFoldDB" id="X0V6F2"/>
<accession>X0V6F2</accession>
<proteinExistence type="predicted"/>
<dbReference type="EMBL" id="BARS01023138">
    <property type="protein sequence ID" value="GAG08053.1"/>
    <property type="molecule type" value="Genomic_DNA"/>
</dbReference>
<name>X0V6F2_9ZZZZ</name>